<evidence type="ECO:0000313" key="9">
    <source>
        <dbReference type="EMBL" id="CAE2233019.1"/>
    </source>
</evidence>
<feature type="transmembrane region" description="Helical" evidence="5">
    <location>
        <begin position="270"/>
        <end position="295"/>
    </location>
</feature>
<evidence type="ECO:0000313" key="7">
    <source>
        <dbReference type="EMBL" id="CAE2232990.1"/>
    </source>
</evidence>
<keyword evidence="5" id="KW-1133">Transmembrane helix</keyword>
<keyword evidence="3" id="KW-0862">Zinc</keyword>
<dbReference type="SUPFAM" id="SSF57850">
    <property type="entry name" value="RING/U-box"/>
    <property type="match status" value="1"/>
</dbReference>
<proteinExistence type="predicted"/>
<keyword evidence="2 4" id="KW-0863">Zinc-finger</keyword>
<dbReference type="EMBL" id="HBKO01025450">
    <property type="protein sequence ID" value="CAE2233081.1"/>
    <property type="molecule type" value="Transcribed_RNA"/>
</dbReference>
<name>A0A6T8ANK4_9EUKA</name>
<dbReference type="PANTHER" id="PTHR10131:SF94">
    <property type="entry name" value="TNF RECEPTOR-ASSOCIATED FACTOR 4"/>
    <property type="match status" value="1"/>
</dbReference>
<feature type="transmembrane region" description="Helical" evidence="5">
    <location>
        <begin position="315"/>
        <end position="336"/>
    </location>
</feature>
<dbReference type="InterPro" id="IPR017907">
    <property type="entry name" value="Znf_RING_CS"/>
</dbReference>
<protein>
    <recommendedName>
        <fullName evidence="6">RING-type domain-containing protein</fullName>
    </recommendedName>
</protein>
<dbReference type="EMBL" id="HBKO01025432">
    <property type="protein sequence ID" value="CAE2233019.1"/>
    <property type="molecule type" value="Transcribed_RNA"/>
</dbReference>
<evidence type="ECO:0000259" key="6">
    <source>
        <dbReference type="PROSITE" id="PS50089"/>
    </source>
</evidence>
<dbReference type="SUPFAM" id="SSF49599">
    <property type="entry name" value="TRAF domain-like"/>
    <property type="match status" value="1"/>
</dbReference>
<organism evidence="10">
    <name type="scientific">Prymnesium polylepis</name>
    <dbReference type="NCBI Taxonomy" id="72548"/>
    <lineage>
        <taxon>Eukaryota</taxon>
        <taxon>Haptista</taxon>
        <taxon>Haptophyta</taxon>
        <taxon>Prymnesiophyceae</taxon>
        <taxon>Prymnesiales</taxon>
        <taxon>Prymnesiaceae</taxon>
        <taxon>Prymnesium</taxon>
    </lineage>
</organism>
<evidence type="ECO:0000313" key="10">
    <source>
        <dbReference type="EMBL" id="CAE2233042.1"/>
    </source>
</evidence>
<evidence type="ECO:0000256" key="1">
    <source>
        <dbReference type="ARBA" id="ARBA00022723"/>
    </source>
</evidence>
<feature type="domain" description="RING-type" evidence="6">
    <location>
        <begin position="37"/>
        <end position="76"/>
    </location>
</feature>
<dbReference type="AlphaFoldDB" id="A0A6T8ANK4"/>
<dbReference type="PROSITE" id="PS50089">
    <property type="entry name" value="ZF_RING_2"/>
    <property type="match status" value="1"/>
</dbReference>
<reference evidence="10" key="1">
    <citation type="submission" date="2021-01" db="EMBL/GenBank/DDBJ databases">
        <authorList>
            <person name="Corre E."/>
            <person name="Pelletier E."/>
            <person name="Niang G."/>
            <person name="Scheremetjew M."/>
            <person name="Finn R."/>
            <person name="Kale V."/>
            <person name="Holt S."/>
            <person name="Cochrane G."/>
            <person name="Meng A."/>
            <person name="Brown T."/>
            <person name="Cohen L."/>
        </authorList>
    </citation>
    <scope>NUCLEOTIDE SEQUENCE</scope>
    <source>
        <strain evidence="10">UIO037</strain>
    </source>
</reference>
<dbReference type="InterPro" id="IPR001841">
    <property type="entry name" value="Znf_RING"/>
</dbReference>
<gene>
    <name evidence="7" type="ORF">CPOL0286_LOCUS11580</name>
    <name evidence="8" type="ORF">CPOL0286_LOCUS11581</name>
    <name evidence="9" type="ORF">CPOL0286_LOCUS11588</name>
    <name evidence="10" type="ORF">CPOL0286_LOCUS11593</name>
    <name evidence="11" type="ORF">CPOL0286_LOCUS11596</name>
    <name evidence="12" type="ORF">CPOL0286_LOCUS11604</name>
</gene>
<dbReference type="PROSITE" id="PS00518">
    <property type="entry name" value="ZF_RING_1"/>
    <property type="match status" value="1"/>
</dbReference>
<dbReference type="Pfam" id="PF00097">
    <property type="entry name" value="zf-C3HC4"/>
    <property type="match status" value="1"/>
</dbReference>
<dbReference type="EMBL" id="HBKO01025438">
    <property type="protein sequence ID" value="CAE2233042.1"/>
    <property type="molecule type" value="Transcribed_RNA"/>
</dbReference>
<dbReference type="EMBL" id="HBKO01025424">
    <property type="protein sequence ID" value="CAE2232994.1"/>
    <property type="molecule type" value="Transcribed_RNA"/>
</dbReference>
<evidence type="ECO:0000256" key="2">
    <source>
        <dbReference type="ARBA" id="ARBA00022771"/>
    </source>
</evidence>
<feature type="transmembrane region" description="Helical" evidence="5">
    <location>
        <begin position="408"/>
        <end position="429"/>
    </location>
</feature>
<dbReference type="PANTHER" id="PTHR10131">
    <property type="entry name" value="TNF RECEPTOR ASSOCIATED FACTOR"/>
    <property type="match status" value="1"/>
</dbReference>
<dbReference type="SMART" id="SM00184">
    <property type="entry name" value="RING"/>
    <property type="match status" value="1"/>
</dbReference>
<keyword evidence="5" id="KW-0472">Membrane</keyword>
<dbReference type="GO" id="GO:0008270">
    <property type="term" value="F:zinc ion binding"/>
    <property type="evidence" value="ECO:0007669"/>
    <property type="project" value="UniProtKB-KW"/>
</dbReference>
<accession>A0A6T8ANK4</accession>
<evidence type="ECO:0000313" key="8">
    <source>
        <dbReference type="EMBL" id="CAE2232994.1"/>
    </source>
</evidence>
<evidence type="ECO:0000256" key="3">
    <source>
        <dbReference type="ARBA" id="ARBA00022833"/>
    </source>
</evidence>
<keyword evidence="5" id="KW-0812">Transmembrane</keyword>
<dbReference type="InterPro" id="IPR018957">
    <property type="entry name" value="Znf_C3HC4_RING-type"/>
</dbReference>
<evidence type="ECO:0000256" key="4">
    <source>
        <dbReference type="PROSITE-ProRule" id="PRU00175"/>
    </source>
</evidence>
<dbReference type="EMBL" id="HBKO01025423">
    <property type="protein sequence ID" value="CAE2232990.1"/>
    <property type="molecule type" value="Transcribed_RNA"/>
</dbReference>
<dbReference type="Gene3D" id="3.30.40.10">
    <property type="entry name" value="Zinc/RING finger domain, C3HC4 (zinc finger)"/>
    <property type="match status" value="2"/>
</dbReference>
<dbReference type="EMBL" id="HBKO01025441">
    <property type="protein sequence ID" value="CAE2233054.1"/>
    <property type="molecule type" value="Transcribed_RNA"/>
</dbReference>
<sequence>MISSRQTQMKTEPAGPRSMYNTINEAELSEYLIYITCPICEEVVSNNPVFTPCHHTFCGDCIREHIVEGHSSCPECGRLVQLNQLQPNSMAINLLNTLKTGCIYQANGCTWKGKVGDLTTHHKHCKFAVAFCPYGCATKLEHHSLRAHMKECEYRPVNDCPCGGTFHFNMRAEHERDCLKFLQVNFPRIRKEEMALRQKLSERDADLRRLKLDHAEREAQTTSGIASNLLIYLGFLSTFGQLLRPDANLSLAIYLLVAVQSRLPHMLVPLVALILISVLADTTWLILFGPFAHLFGFLNDLSFGPRCNVEPHTALLPMGRLAYVAVGMALKLALIVPQHRLLRACRTLGNVSDFGEETSSMVDGALGRRTGQSVEVTSTPTTARSSLEFGAKPFEQWPDDRRDCVARLARLIGGVGMALVRCANVWLFVVF</sequence>
<evidence type="ECO:0000313" key="12">
    <source>
        <dbReference type="EMBL" id="CAE2233081.1"/>
    </source>
</evidence>
<evidence type="ECO:0000313" key="11">
    <source>
        <dbReference type="EMBL" id="CAE2233054.1"/>
    </source>
</evidence>
<dbReference type="InterPro" id="IPR013083">
    <property type="entry name" value="Znf_RING/FYVE/PHD"/>
</dbReference>
<keyword evidence="1" id="KW-0479">Metal-binding</keyword>
<evidence type="ECO:0000256" key="5">
    <source>
        <dbReference type="SAM" id="Phobius"/>
    </source>
</evidence>